<proteinExistence type="predicted"/>
<gene>
    <name evidence="1" type="ORF">LTS18_003360</name>
</gene>
<dbReference type="Proteomes" id="UP001186974">
    <property type="component" value="Unassembled WGS sequence"/>
</dbReference>
<sequence>MPALQFPAPTKPAPPLTDLHAPQHVQDAVGDIAPIGVTEATISGQPALLAQAQGSVPNFAPTVSLSHDGDFSDKSTGKNQDFGATLVAWLPTAHEDGVPREPEYQTTETTFDKMSAAGNEKKGAATTIELQYLIKILEGNLSKATPRPDAVTEVGQGTTTYRSSVSSESLAVMLIPIITSLTNSTTLFIVPTNDRSRAPPEKADILPLDLTALRPNSQQPPMIPLQISNHLAEPSTSPPLYPLHPRHADLGAQPFAHDASDDPREHNHSATIPSMPMPPQRKAEHLENDMPDVAVACLHVFIIFLGTGLMVMVGWSIWRLVKGRTRKAKEADGGEREGTRAGQTVPKAKQGERQKGVRRSDRVGNSGGSGAVGVRMEVLRKNGQARTSRSSMGVCSTLPEVRVEEV</sequence>
<name>A0ACC3D6X6_9PEZI</name>
<keyword evidence="2" id="KW-1185">Reference proteome</keyword>
<protein>
    <submittedName>
        <fullName evidence="1">Uncharacterized protein</fullName>
    </submittedName>
</protein>
<organism evidence="1 2">
    <name type="scientific">Coniosporium uncinatum</name>
    <dbReference type="NCBI Taxonomy" id="93489"/>
    <lineage>
        <taxon>Eukaryota</taxon>
        <taxon>Fungi</taxon>
        <taxon>Dikarya</taxon>
        <taxon>Ascomycota</taxon>
        <taxon>Pezizomycotina</taxon>
        <taxon>Dothideomycetes</taxon>
        <taxon>Dothideomycetes incertae sedis</taxon>
        <taxon>Coniosporium</taxon>
    </lineage>
</organism>
<reference evidence="1" key="1">
    <citation type="submission" date="2024-09" db="EMBL/GenBank/DDBJ databases">
        <title>Black Yeasts Isolated from many extreme environments.</title>
        <authorList>
            <person name="Coleine C."/>
            <person name="Stajich J.E."/>
            <person name="Selbmann L."/>
        </authorList>
    </citation>
    <scope>NUCLEOTIDE SEQUENCE</scope>
    <source>
        <strain evidence="1">CCFEE 5737</strain>
    </source>
</reference>
<accession>A0ACC3D6X6</accession>
<evidence type="ECO:0000313" key="1">
    <source>
        <dbReference type="EMBL" id="KAK3062780.1"/>
    </source>
</evidence>
<dbReference type="EMBL" id="JAWDJW010007128">
    <property type="protein sequence ID" value="KAK3062780.1"/>
    <property type="molecule type" value="Genomic_DNA"/>
</dbReference>
<evidence type="ECO:0000313" key="2">
    <source>
        <dbReference type="Proteomes" id="UP001186974"/>
    </source>
</evidence>
<comment type="caution">
    <text evidence="1">The sequence shown here is derived from an EMBL/GenBank/DDBJ whole genome shotgun (WGS) entry which is preliminary data.</text>
</comment>